<evidence type="ECO:0000313" key="1">
    <source>
        <dbReference type="EMBL" id="KAF3109824.1"/>
    </source>
</evidence>
<dbReference type="AlphaFoldDB" id="A0A7C8NFT8"/>
<proteinExistence type="predicted"/>
<protein>
    <submittedName>
        <fullName evidence="1">Uncharacterized protein</fullName>
    </submittedName>
</protein>
<accession>A0A7C8NFT8</accession>
<evidence type="ECO:0000313" key="2">
    <source>
        <dbReference type="Proteomes" id="UP000475325"/>
    </source>
</evidence>
<organism evidence="1 2">
    <name type="scientific">Orbilia oligospora</name>
    <name type="common">Nematode-trapping fungus</name>
    <name type="synonym">Arthrobotrys oligospora</name>
    <dbReference type="NCBI Taxonomy" id="2813651"/>
    <lineage>
        <taxon>Eukaryota</taxon>
        <taxon>Fungi</taxon>
        <taxon>Dikarya</taxon>
        <taxon>Ascomycota</taxon>
        <taxon>Pezizomycotina</taxon>
        <taxon>Orbiliomycetes</taxon>
        <taxon>Orbiliales</taxon>
        <taxon>Orbiliaceae</taxon>
        <taxon>Orbilia</taxon>
    </lineage>
</organism>
<sequence length="123" mass="13915">MNMWHHEYDNLTLTNVQAGLVLSEVVSVNGMDSLGWMLSQTAVDLLKKLLAELVLSRAKSTTEGREESAIFDTRGDSHNDEKMERAISATLWATFGLSCSGVVVDNYNYDYDDYDYDDQDYDD</sequence>
<name>A0A7C8NFT8_ORBOL</name>
<comment type="caution">
    <text evidence="1">The sequence shown here is derived from an EMBL/GenBank/DDBJ whole genome shotgun (WGS) entry which is preliminary data.</text>
</comment>
<gene>
    <name evidence="1" type="ORF">TWF102_009094</name>
</gene>
<dbReference type="Proteomes" id="UP000475325">
    <property type="component" value="Unassembled WGS sequence"/>
</dbReference>
<reference evidence="1 2" key="1">
    <citation type="submission" date="2019-06" db="EMBL/GenBank/DDBJ databases">
        <authorList>
            <person name="Palmer J.M."/>
        </authorList>
    </citation>
    <scope>NUCLEOTIDE SEQUENCE [LARGE SCALE GENOMIC DNA]</scope>
    <source>
        <strain evidence="1 2">TWF102</strain>
    </source>
</reference>
<dbReference type="EMBL" id="WIQW01000006">
    <property type="protein sequence ID" value="KAF3109824.1"/>
    <property type="molecule type" value="Genomic_DNA"/>
</dbReference>